<evidence type="ECO:0000313" key="2">
    <source>
        <dbReference type="EMBL" id="UPW00987.1"/>
    </source>
</evidence>
<keyword evidence="1" id="KW-0812">Transmembrane</keyword>
<reference evidence="2" key="1">
    <citation type="submission" date="2022-04" db="EMBL/GenBank/DDBJ databases">
        <title>Diverse halophilic archaea isolated from saline environments.</title>
        <authorList>
            <person name="Cui H.-L."/>
        </authorList>
    </citation>
    <scope>NUCLEOTIDE SEQUENCE</scope>
    <source>
        <strain evidence="2">XZYJT40</strain>
    </source>
</reference>
<dbReference type="Proteomes" id="UP000830434">
    <property type="component" value="Chromosome"/>
</dbReference>
<dbReference type="GeneID" id="72188697"/>
<keyword evidence="1" id="KW-1133">Transmembrane helix</keyword>
<accession>A0A8U0IIR5</accession>
<evidence type="ECO:0000313" key="3">
    <source>
        <dbReference type="Proteomes" id="UP000830434"/>
    </source>
</evidence>
<organism evidence="2 3">
    <name type="scientific">Halorussus gelatinilyticus</name>
    <dbReference type="NCBI Taxonomy" id="2937524"/>
    <lineage>
        <taxon>Archaea</taxon>
        <taxon>Methanobacteriati</taxon>
        <taxon>Methanobacteriota</taxon>
        <taxon>Stenosarchaea group</taxon>
        <taxon>Halobacteria</taxon>
        <taxon>Halobacteriales</taxon>
        <taxon>Haladaptataceae</taxon>
        <taxon>Halorussus</taxon>
    </lineage>
</organism>
<gene>
    <name evidence="2" type="ORF">M0R88_02540</name>
</gene>
<keyword evidence="3" id="KW-1185">Reference proteome</keyword>
<protein>
    <submittedName>
        <fullName evidence="2">Uncharacterized protein</fullName>
    </submittedName>
</protein>
<dbReference type="RefSeq" id="WP_248655394.1">
    <property type="nucleotide sequence ID" value="NZ_CP096658.1"/>
</dbReference>
<dbReference type="AlphaFoldDB" id="A0A8U0IIR5"/>
<evidence type="ECO:0000256" key="1">
    <source>
        <dbReference type="SAM" id="Phobius"/>
    </source>
</evidence>
<proteinExistence type="predicted"/>
<feature type="transmembrane region" description="Helical" evidence="1">
    <location>
        <begin position="28"/>
        <end position="47"/>
    </location>
</feature>
<dbReference type="EMBL" id="CP096658">
    <property type="protein sequence ID" value="UPW00987.1"/>
    <property type="molecule type" value="Genomic_DNA"/>
</dbReference>
<sequence>MTSKSFPRLRRLCNTLPKTSYDRDFESLSALQQLLTVVATAVVVLTIPPLLVESPEAESTVGVSLAVGVLYSLANLLARYNRR</sequence>
<dbReference type="KEGG" id="haxz:M0R88_02540"/>
<feature type="transmembrane region" description="Helical" evidence="1">
    <location>
        <begin position="59"/>
        <end position="78"/>
    </location>
</feature>
<keyword evidence="1" id="KW-0472">Membrane</keyword>
<name>A0A8U0IIR5_9EURY</name>